<protein>
    <submittedName>
        <fullName evidence="2">UDP-N-acetylglucosamine 2-epimerase (Non-hydrolysing)</fullName>
    </submittedName>
</protein>
<dbReference type="STRING" id="553467.SAMN04488063_2717"/>
<dbReference type="CDD" id="cd03786">
    <property type="entry name" value="GTB_UDP-GlcNAc_2-Epimerase"/>
    <property type="match status" value="1"/>
</dbReference>
<keyword evidence="3" id="KW-1185">Reference proteome</keyword>
<name>A0A1I2TZK5_9EURY</name>
<dbReference type="InterPro" id="IPR029767">
    <property type="entry name" value="WecB-like"/>
</dbReference>
<dbReference type="NCBIfam" id="TIGR00236">
    <property type="entry name" value="wecB"/>
    <property type="match status" value="1"/>
</dbReference>
<proteinExistence type="predicted"/>
<gene>
    <name evidence="2" type="ORF">SAMN04488063_2717</name>
</gene>
<dbReference type="Proteomes" id="UP000198876">
    <property type="component" value="Unassembled WGS sequence"/>
</dbReference>
<dbReference type="PANTHER" id="PTHR43174:SF1">
    <property type="entry name" value="UDP-N-ACETYLGLUCOSAMINE 2-EPIMERASE"/>
    <property type="match status" value="1"/>
</dbReference>
<dbReference type="InterPro" id="IPR003331">
    <property type="entry name" value="UDP_GlcNAc_Epimerase_2_dom"/>
</dbReference>
<reference evidence="3" key="1">
    <citation type="submission" date="2016-10" db="EMBL/GenBank/DDBJ databases">
        <authorList>
            <person name="Varghese N."/>
            <person name="Submissions S."/>
        </authorList>
    </citation>
    <scope>NUCLEOTIDE SEQUENCE [LARGE SCALE GENOMIC DNA]</scope>
    <source>
        <strain evidence="3">CGMCC 1.7739</strain>
    </source>
</reference>
<dbReference type="AlphaFoldDB" id="A0A1I2TZK5"/>
<dbReference type="SUPFAM" id="SSF53756">
    <property type="entry name" value="UDP-Glycosyltransferase/glycogen phosphorylase"/>
    <property type="match status" value="1"/>
</dbReference>
<dbReference type="RefSeq" id="WP_092893110.1">
    <property type="nucleotide sequence ID" value="NZ_FOOQ01000003.1"/>
</dbReference>
<organism evidence="2 3">
    <name type="scientific">Halopelagius inordinatus</name>
    <dbReference type="NCBI Taxonomy" id="553467"/>
    <lineage>
        <taxon>Archaea</taxon>
        <taxon>Methanobacteriati</taxon>
        <taxon>Methanobacteriota</taxon>
        <taxon>Stenosarchaea group</taxon>
        <taxon>Halobacteria</taxon>
        <taxon>Halobacteriales</taxon>
        <taxon>Haloferacaceae</taxon>
    </lineage>
</organism>
<evidence type="ECO:0000259" key="1">
    <source>
        <dbReference type="Pfam" id="PF02350"/>
    </source>
</evidence>
<evidence type="ECO:0000313" key="2">
    <source>
        <dbReference type="EMBL" id="SFG70320.1"/>
    </source>
</evidence>
<dbReference type="Pfam" id="PF02350">
    <property type="entry name" value="Epimerase_2"/>
    <property type="match status" value="1"/>
</dbReference>
<evidence type="ECO:0000313" key="3">
    <source>
        <dbReference type="Proteomes" id="UP000198876"/>
    </source>
</evidence>
<sequence length="379" mass="41682">MTDSVGDSDDRRVAVVLGTRPEIIKFAPILNECEKRGIECLLIHTGQHYSDGLDQVFFDQLSLPEPDYNLEVGSLGHGEQTGQMLTGIERILLDETPDVVLVQGDTNSTLAGALAATKLHIDVGHVEAGLRSFDREMPEEINRLATDHISDYLFAPTEESRQYLERESVGGEIVVTGNTVVDTLYQYRDVVRRESDVLDEHDLQPGEFYLLTAHRAENVDNPESFEKLLTGVARFAERTGRDVVYPVHPRATSGLEEFDIEVPESIRTIEPLEFLDFLCLESEAALAFTDSGGVQEETCILGTPCVTLRYSTERPETVHVGANCLAGLEPDDICDAAETMVGKSGDWPVPFGDGNASERILDTVAAEEETDVEALEAPT</sequence>
<dbReference type="Gene3D" id="3.40.50.2000">
    <property type="entry name" value="Glycogen Phosphorylase B"/>
    <property type="match status" value="2"/>
</dbReference>
<accession>A0A1I2TZK5</accession>
<feature type="domain" description="UDP-N-acetylglucosamine 2-epimerase" evidence="1">
    <location>
        <begin position="32"/>
        <end position="364"/>
    </location>
</feature>
<dbReference type="PANTHER" id="PTHR43174">
    <property type="entry name" value="UDP-N-ACETYLGLUCOSAMINE 2-EPIMERASE"/>
    <property type="match status" value="1"/>
</dbReference>
<dbReference type="OrthoDB" id="7018at2157"/>
<dbReference type="EMBL" id="FOOQ01000003">
    <property type="protein sequence ID" value="SFG70320.1"/>
    <property type="molecule type" value="Genomic_DNA"/>
</dbReference>